<dbReference type="RefSeq" id="WP_104415538.1">
    <property type="nucleotide sequence ID" value="NZ_PTIT01000006.1"/>
</dbReference>
<evidence type="ECO:0000313" key="4">
    <source>
        <dbReference type="Proteomes" id="UP000239446"/>
    </source>
</evidence>
<dbReference type="GO" id="GO:0016853">
    <property type="term" value="F:isomerase activity"/>
    <property type="evidence" value="ECO:0007669"/>
    <property type="project" value="UniProtKB-KW"/>
</dbReference>
<reference evidence="3 4" key="2">
    <citation type="submission" date="2018-02" db="EMBL/GenBank/DDBJ databases">
        <title>Subsurface microbial communities from deep shales in Ohio and West Virginia, USA.</title>
        <authorList>
            <person name="Wrighton K."/>
        </authorList>
    </citation>
    <scope>NUCLEOTIDE SEQUENCE [LARGE SCALE GENOMIC DNA]</scope>
    <source>
        <strain evidence="3 4">UTICA-S1B9</strain>
    </source>
</reference>
<dbReference type="GO" id="GO:1901135">
    <property type="term" value="P:carbohydrate derivative metabolic process"/>
    <property type="evidence" value="ECO:0007669"/>
    <property type="project" value="InterPro"/>
</dbReference>
<evidence type="ECO:0000259" key="1">
    <source>
        <dbReference type="PROSITE" id="PS51464"/>
    </source>
</evidence>
<dbReference type="Pfam" id="PF13580">
    <property type="entry name" value="SIS_2"/>
    <property type="match status" value="1"/>
</dbReference>
<keyword evidence="3" id="KW-0413">Isomerase</keyword>
<dbReference type="STRING" id="930118.SAMN05216429_106216"/>
<reference evidence="2 5" key="1">
    <citation type="submission" date="2018-02" db="EMBL/GenBank/DDBJ databases">
        <title>Deep subsurface shale carbon reservoir microbial communities from Ohio and West Virginia, USA.</title>
        <authorList>
            <person name="Wrighton K."/>
        </authorList>
    </citation>
    <scope>NUCLEOTIDE SEQUENCE [LARGE SCALE GENOMIC DNA]</scope>
    <source>
        <strain evidence="2 5">UTICA-S1B6</strain>
    </source>
</reference>
<dbReference type="PROSITE" id="PS51464">
    <property type="entry name" value="SIS"/>
    <property type="match status" value="1"/>
</dbReference>
<dbReference type="PANTHER" id="PTHR30390">
    <property type="entry name" value="SEDOHEPTULOSE 7-PHOSPHATE ISOMERASE / DNAA INITIATOR-ASSOCIATING FACTOR FOR REPLICATION INITIATION"/>
    <property type="match status" value="1"/>
</dbReference>
<gene>
    <name evidence="3" type="ORF">B0H24_100615</name>
    <name evidence="2" type="ORF">BY455_10615</name>
</gene>
<dbReference type="AlphaFoldDB" id="A0A2S6G7U4"/>
<evidence type="ECO:0000313" key="2">
    <source>
        <dbReference type="EMBL" id="PPK52279.1"/>
    </source>
</evidence>
<dbReference type="InterPro" id="IPR001347">
    <property type="entry name" value="SIS_dom"/>
</dbReference>
<dbReference type="InterPro" id="IPR050099">
    <property type="entry name" value="SIS_GmhA/DiaA_subfam"/>
</dbReference>
<dbReference type="OrthoDB" id="9810929at2"/>
<evidence type="ECO:0000313" key="5">
    <source>
        <dbReference type="Proteomes" id="UP000239648"/>
    </source>
</evidence>
<sequence length="196" mass="21420">MSDTEHKIHQWFATHMEQTAQAASTVAPLIESVADACVSSLLQDGKIIACANGNANVLTQYFCTAMLSRLEQERPALPAINLGADATTYSAICRENRFNDTFSRQVQAVGKPGDLLFVVVDDGHKANLIQAIQAAHDREMQVVVLSAREKSDITSLMHPEDHELTLNDLPPHEATPLLMVIINAICDQIDQKLFGG</sequence>
<keyword evidence="5" id="KW-1185">Reference proteome</keyword>
<dbReference type="SUPFAM" id="SSF53697">
    <property type="entry name" value="SIS domain"/>
    <property type="match status" value="1"/>
</dbReference>
<dbReference type="PANTHER" id="PTHR30390:SF6">
    <property type="entry name" value="DNAA INITIATOR-ASSOCIATING PROTEIN DIAA"/>
    <property type="match status" value="1"/>
</dbReference>
<accession>A0A2S6G7U4</accession>
<dbReference type="EMBL" id="PTIT01000006">
    <property type="protein sequence ID" value="PPK52279.1"/>
    <property type="molecule type" value="Genomic_DNA"/>
</dbReference>
<proteinExistence type="predicted"/>
<comment type="caution">
    <text evidence="3">The sequence shown here is derived from an EMBL/GenBank/DDBJ whole genome shotgun (WGS) entry which is preliminary data.</text>
</comment>
<feature type="domain" description="SIS" evidence="1">
    <location>
        <begin position="37"/>
        <end position="196"/>
    </location>
</feature>
<name>A0A2S6G7U4_9GAMM</name>
<dbReference type="GO" id="GO:0097367">
    <property type="term" value="F:carbohydrate derivative binding"/>
    <property type="evidence" value="ECO:0007669"/>
    <property type="project" value="InterPro"/>
</dbReference>
<dbReference type="Proteomes" id="UP000239446">
    <property type="component" value="Unassembled WGS sequence"/>
</dbReference>
<evidence type="ECO:0000313" key="3">
    <source>
        <dbReference type="EMBL" id="PPK55255.1"/>
    </source>
</evidence>
<organism evidence="3 4">
    <name type="scientific">Marinobacter persicus</name>
    <dbReference type="NCBI Taxonomy" id="930118"/>
    <lineage>
        <taxon>Bacteria</taxon>
        <taxon>Pseudomonadati</taxon>
        <taxon>Pseudomonadota</taxon>
        <taxon>Gammaproteobacteria</taxon>
        <taxon>Pseudomonadales</taxon>
        <taxon>Marinobacteraceae</taxon>
        <taxon>Marinobacter</taxon>
    </lineage>
</organism>
<dbReference type="EMBL" id="PTIU01000006">
    <property type="protein sequence ID" value="PPK55255.1"/>
    <property type="molecule type" value="Genomic_DNA"/>
</dbReference>
<dbReference type="Proteomes" id="UP000239648">
    <property type="component" value="Unassembled WGS sequence"/>
</dbReference>
<dbReference type="InterPro" id="IPR046348">
    <property type="entry name" value="SIS_dom_sf"/>
</dbReference>
<dbReference type="InterPro" id="IPR035461">
    <property type="entry name" value="GmhA/DiaA"/>
</dbReference>
<dbReference type="Gene3D" id="3.40.50.10490">
    <property type="entry name" value="Glucose-6-phosphate isomerase like protein, domain 1"/>
    <property type="match status" value="1"/>
</dbReference>
<dbReference type="CDD" id="cd05006">
    <property type="entry name" value="SIS_GmhA"/>
    <property type="match status" value="1"/>
</dbReference>
<protein>
    <submittedName>
        <fullName evidence="3">Phosphoheptose isomerase</fullName>
    </submittedName>
</protein>